<evidence type="ECO:0000313" key="2">
    <source>
        <dbReference type="Proteomes" id="UP000789570"/>
    </source>
</evidence>
<keyword evidence="2" id="KW-1185">Reference proteome</keyword>
<dbReference type="SUPFAM" id="SSF56219">
    <property type="entry name" value="DNase I-like"/>
    <property type="match status" value="1"/>
</dbReference>
<sequence>MSQTSNPSNSKAFFTSLNSLHMINNLDLIKNYKSIDDLITYETNTRSSTIDHIFMHSSLIPDLIDKVITKVDNDLSDHAFVHATISLSINDAKTQNSTKYAATKTISNKYTSHHN</sequence>
<comment type="caution">
    <text evidence="1">The sequence shown here is derived from an EMBL/GenBank/DDBJ whole genome shotgun (WGS) entry which is preliminary data.</text>
</comment>
<dbReference type="AlphaFoldDB" id="A0A9N9D0S6"/>
<reference evidence="1" key="1">
    <citation type="submission" date="2021-06" db="EMBL/GenBank/DDBJ databases">
        <authorList>
            <person name="Kallberg Y."/>
            <person name="Tangrot J."/>
            <person name="Rosling A."/>
        </authorList>
    </citation>
    <scope>NUCLEOTIDE SEQUENCE</scope>
    <source>
        <strain evidence="1">UK204</strain>
    </source>
</reference>
<accession>A0A9N9D0S6</accession>
<name>A0A9N9D0S6_9GLOM</name>
<dbReference type="EMBL" id="CAJVPQ010003213">
    <property type="protein sequence ID" value="CAG8621076.1"/>
    <property type="molecule type" value="Genomic_DNA"/>
</dbReference>
<dbReference type="Proteomes" id="UP000789570">
    <property type="component" value="Unassembled WGS sequence"/>
</dbReference>
<proteinExistence type="predicted"/>
<organism evidence="1 2">
    <name type="scientific">Funneliformis caledonium</name>
    <dbReference type="NCBI Taxonomy" id="1117310"/>
    <lineage>
        <taxon>Eukaryota</taxon>
        <taxon>Fungi</taxon>
        <taxon>Fungi incertae sedis</taxon>
        <taxon>Mucoromycota</taxon>
        <taxon>Glomeromycotina</taxon>
        <taxon>Glomeromycetes</taxon>
        <taxon>Glomerales</taxon>
        <taxon>Glomeraceae</taxon>
        <taxon>Funneliformis</taxon>
    </lineage>
</organism>
<protein>
    <submittedName>
        <fullName evidence="1">14738_t:CDS:1</fullName>
    </submittedName>
</protein>
<evidence type="ECO:0000313" key="1">
    <source>
        <dbReference type="EMBL" id="CAG8621076.1"/>
    </source>
</evidence>
<dbReference type="InterPro" id="IPR036691">
    <property type="entry name" value="Endo/exonu/phosph_ase_sf"/>
</dbReference>
<gene>
    <name evidence="1" type="ORF">FCALED_LOCUS9558</name>
</gene>